<dbReference type="AlphaFoldDB" id="A0A072UUA8"/>
<dbReference type="EnsemblPlants" id="KEH29440">
    <property type="protein sequence ID" value="KEH29440"/>
    <property type="gene ID" value="MTR_4g036780"/>
</dbReference>
<reference evidence="2 4" key="1">
    <citation type="journal article" date="2011" name="Nature">
        <title>The Medicago genome provides insight into the evolution of rhizobial symbioses.</title>
        <authorList>
            <person name="Young N.D."/>
            <person name="Debelle F."/>
            <person name="Oldroyd G.E."/>
            <person name="Geurts R."/>
            <person name="Cannon S.B."/>
            <person name="Udvardi M.K."/>
            <person name="Benedito V.A."/>
            <person name="Mayer K.F."/>
            <person name="Gouzy J."/>
            <person name="Schoof H."/>
            <person name="Van de Peer Y."/>
            <person name="Proost S."/>
            <person name="Cook D.R."/>
            <person name="Meyers B.C."/>
            <person name="Spannagl M."/>
            <person name="Cheung F."/>
            <person name="De Mita S."/>
            <person name="Krishnakumar V."/>
            <person name="Gundlach H."/>
            <person name="Zhou S."/>
            <person name="Mudge J."/>
            <person name="Bharti A.K."/>
            <person name="Murray J.D."/>
            <person name="Naoumkina M.A."/>
            <person name="Rosen B."/>
            <person name="Silverstein K.A."/>
            <person name="Tang H."/>
            <person name="Rombauts S."/>
            <person name="Zhao P.X."/>
            <person name="Zhou P."/>
            <person name="Barbe V."/>
            <person name="Bardou P."/>
            <person name="Bechner M."/>
            <person name="Bellec A."/>
            <person name="Berger A."/>
            <person name="Berges H."/>
            <person name="Bidwell S."/>
            <person name="Bisseling T."/>
            <person name="Choisne N."/>
            <person name="Couloux A."/>
            <person name="Denny R."/>
            <person name="Deshpande S."/>
            <person name="Dai X."/>
            <person name="Doyle J.J."/>
            <person name="Dudez A.M."/>
            <person name="Farmer A.D."/>
            <person name="Fouteau S."/>
            <person name="Franken C."/>
            <person name="Gibelin C."/>
            <person name="Gish J."/>
            <person name="Goldstein S."/>
            <person name="Gonzalez A.J."/>
            <person name="Green P.J."/>
            <person name="Hallab A."/>
            <person name="Hartog M."/>
            <person name="Hua A."/>
            <person name="Humphray S.J."/>
            <person name="Jeong D.H."/>
            <person name="Jing Y."/>
            <person name="Jocker A."/>
            <person name="Kenton S.M."/>
            <person name="Kim D.J."/>
            <person name="Klee K."/>
            <person name="Lai H."/>
            <person name="Lang C."/>
            <person name="Lin S."/>
            <person name="Macmil S.L."/>
            <person name="Magdelenat G."/>
            <person name="Matthews L."/>
            <person name="McCorrison J."/>
            <person name="Monaghan E.L."/>
            <person name="Mun J.H."/>
            <person name="Najar F.Z."/>
            <person name="Nicholson C."/>
            <person name="Noirot C."/>
            <person name="O'Bleness M."/>
            <person name="Paule C.R."/>
            <person name="Poulain J."/>
            <person name="Prion F."/>
            <person name="Qin B."/>
            <person name="Qu C."/>
            <person name="Retzel E.F."/>
            <person name="Riddle C."/>
            <person name="Sallet E."/>
            <person name="Samain S."/>
            <person name="Samson N."/>
            <person name="Sanders I."/>
            <person name="Saurat O."/>
            <person name="Scarpelli C."/>
            <person name="Schiex T."/>
            <person name="Segurens B."/>
            <person name="Severin A.J."/>
            <person name="Sherrier D.J."/>
            <person name="Shi R."/>
            <person name="Sims S."/>
            <person name="Singer S.R."/>
            <person name="Sinharoy S."/>
            <person name="Sterck L."/>
            <person name="Viollet A."/>
            <person name="Wang B.B."/>
            <person name="Wang K."/>
            <person name="Wang M."/>
            <person name="Wang X."/>
            <person name="Warfsmann J."/>
            <person name="Weissenbach J."/>
            <person name="White D.D."/>
            <person name="White J.D."/>
            <person name="Wiley G.B."/>
            <person name="Wincker P."/>
            <person name="Xing Y."/>
            <person name="Yang L."/>
            <person name="Yao Z."/>
            <person name="Ying F."/>
            <person name="Zhai J."/>
            <person name="Zhou L."/>
            <person name="Zuber A."/>
            <person name="Denarie J."/>
            <person name="Dixon R.A."/>
            <person name="May G.D."/>
            <person name="Schwartz D.C."/>
            <person name="Rogers J."/>
            <person name="Quetier F."/>
            <person name="Town C.D."/>
            <person name="Roe B.A."/>
        </authorList>
    </citation>
    <scope>NUCLEOTIDE SEQUENCE [LARGE SCALE GENOMIC DNA]</scope>
    <source>
        <strain evidence="2">A17</strain>
        <strain evidence="3 4">cv. Jemalong A17</strain>
    </source>
</reference>
<protein>
    <submittedName>
        <fullName evidence="2">Transmembrane protein, putative</fullName>
    </submittedName>
</protein>
<evidence type="ECO:0000256" key="1">
    <source>
        <dbReference type="SAM" id="Phobius"/>
    </source>
</evidence>
<dbReference type="EMBL" id="CM001220">
    <property type="protein sequence ID" value="KEH29440.1"/>
    <property type="molecule type" value="Genomic_DNA"/>
</dbReference>
<proteinExistence type="predicted"/>
<name>A0A072UUA8_MEDTR</name>
<dbReference type="Proteomes" id="UP000002051">
    <property type="component" value="Chromosome 4"/>
</dbReference>
<dbReference type="HOGENOM" id="CLU_1951993_0_0_1"/>
<sequence>MGGSDNKETDWFGDDAAARLIASPESAATWWKKKLDYGVSLKGAAVKETCRERFSRLEPYIKFAWLDELSHAIACCQHWRTNKQLLIVNLIVGYVLKLGGYLLWLHKSIRDSSAEDHRGICKYRFWNSS</sequence>
<organism evidence="2 4">
    <name type="scientific">Medicago truncatula</name>
    <name type="common">Barrel medic</name>
    <name type="synonym">Medicago tribuloides</name>
    <dbReference type="NCBI Taxonomy" id="3880"/>
    <lineage>
        <taxon>Eukaryota</taxon>
        <taxon>Viridiplantae</taxon>
        <taxon>Streptophyta</taxon>
        <taxon>Embryophyta</taxon>
        <taxon>Tracheophyta</taxon>
        <taxon>Spermatophyta</taxon>
        <taxon>Magnoliopsida</taxon>
        <taxon>eudicotyledons</taxon>
        <taxon>Gunneridae</taxon>
        <taxon>Pentapetalae</taxon>
        <taxon>rosids</taxon>
        <taxon>fabids</taxon>
        <taxon>Fabales</taxon>
        <taxon>Fabaceae</taxon>
        <taxon>Papilionoideae</taxon>
        <taxon>50 kb inversion clade</taxon>
        <taxon>NPAAA clade</taxon>
        <taxon>Hologalegina</taxon>
        <taxon>IRL clade</taxon>
        <taxon>Trifolieae</taxon>
        <taxon>Medicago</taxon>
    </lineage>
</organism>
<reference evidence="2 4" key="2">
    <citation type="journal article" date="2014" name="BMC Genomics">
        <title>An improved genome release (version Mt4.0) for the model legume Medicago truncatula.</title>
        <authorList>
            <person name="Tang H."/>
            <person name="Krishnakumar V."/>
            <person name="Bidwell S."/>
            <person name="Rosen B."/>
            <person name="Chan A."/>
            <person name="Zhou S."/>
            <person name="Gentzbittel L."/>
            <person name="Childs K.L."/>
            <person name="Yandell M."/>
            <person name="Gundlach H."/>
            <person name="Mayer K.F."/>
            <person name="Schwartz D.C."/>
            <person name="Town C.D."/>
        </authorList>
    </citation>
    <scope>GENOME REANNOTATION</scope>
    <source>
        <strain evidence="2">A17</strain>
        <strain evidence="3 4">cv. Jemalong A17</strain>
    </source>
</reference>
<gene>
    <name evidence="2" type="ordered locus">MTR_4g036780</name>
</gene>
<evidence type="ECO:0000313" key="4">
    <source>
        <dbReference type="Proteomes" id="UP000002051"/>
    </source>
</evidence>
<accession>A0A072UUA8</accession>
<keyword evidence="1" id="KW-1133">Transmembrane helix</keyword>
<evidence type="ECO:0000313" key="2">
    <source>
        <dbReference type="EMBL" id="KEH29440.1"/>
    </source>
</evidence>
<keyword evidence="4" id="KW-1185">Reference proteome</keyword>
<feature type="transmembrane region" description="Helical" evidence="1">
    <location>
        <begin position="85"/>
        <end position="104"/>
    </location>
</feature>
<evidence type="ECO:0000313" key="3">
    <source>
        <dbReference type="EnsemblPlants" id="KEH29440"/>
    </source>
</evidence>
<keyword evidence="1" id="KW-0472">Membrane</keyword>
<keyword evidence="1 2" id="KW-0812">Transmembrane</keyword>
<reference evidence="3" key="3">
    <citation type="submission" date="2015-04" db="UniProtKB">
        <authorList>
            <consortium name="EnsemblPlants"/>
        </authorList>
    </citation>
    <scope>IDENTIFICATION</scope>
    <source>
        <strain evidence="3">cv. Jemalong A17</strain>
    </source>
</reference>